<feature type="transmembrane region" description="Helical" evidence="9">
    <location>
        <begin position="65"/>
        <end position="84"/>
    </location>
</feature>
<dbReference type="SUPFAM" id="SSF55874">
    <property type="entry name" value="ATPase domain of HSP90 chaperone/DNA topoisomerase II/histidine kinase"/>
    <property type="match status" value="1"/>
</dbReference>
<dbReference type="InterPro" id="IPR050482">
    <property type="entry name" value="Sensor_HK_TwoCompSys"/>
</dbReference>
<dbReference type="Gene3D" id="1.20.5.1930">
    <property type="match status" value="1"/>
</dbReference>
<keyword evidence="12" id="KW-1185">Reference proteome</keyword>
<dbReference type="Gene3D" id="3.30.565.10">
    <property type="entry name" value="Histidine kinase-like ATPase, C-terminal domain"/>
    <property type="match status" value="1"/>
</dbReference>
<keyword evidence="7" id="KW-0067">ATP-binding</keyword>
<dbReference type="PANTHER" id="PTHR24421">
    <property type="entry name" value="NITRATE/NITRITE SENSOR PROTEIN NARX-RELATED"/>
    <property type="match status" value="1"/>
</dbReference>
<evidence type="ECO:0000256" key="5">
    <source>
        <dbReference type="ARBA" id="ARBA00022741"/>
    </source>
</evidence>
<feature type="transmembrane region" description="Helical" evidence="9">
    <location>
        <begin position="123"/>
        <end position="142"/>
    </location>
</feature>
<feature type="transmembrane region" description="Helical" evidence="9">
    <location>
        <begin position="90"/>
        <end position="111"/>
    </location>
</feature>
<dbReference type="Pfam" id="PF02518">
    <property type="entry name" value="HATPase_c"/>
    <property type="match status" value="1"/>
</dbReference>
<dbReference type="EC" id="2.7.13.3" evidence="2"/>
<evidence type="ECO:0000313" key="12">
    <source>
        <dbReference type="Proteomes" id="UP000635387"/>
    </source>
</evidence>
<evidence type="ECO:0000256" key="9">
    <source>
        <dbReference type="SAM" id="Phobius"/>
    </source>
</evidence>
<evidence type="ECO:0000256" key="6">
    <source>
        <dbReference type="ARBA" id="ARBA00022777"/>
    </source>
</evidence>
<evidence type="ECO:0000256" key="7">
    <source>
        <dbReference type="ARBA" id="ARBA00022840"/>
    </source>
</evidence>
<keyword evidence="8" id="KW-0902">Two-component regulatory system</keyword>
<feature type="transmembrane region" description="Helical" evidence="9">
    <location>
        <begin position="7"/>
        <end position="27"/>
    </location>
</feature>
<evidence type="ECO:0000256" key="2">
    <source>
        <dbReference type="ARBA" id="ARBA00012438"/>
    </source>
</evidence>
<gene>
    <name evidence="11" type="ORF">GCM10017790_62490</name>
</gene>
<keyword evidence="3" id="KW-0597">Phosphoprotein</keyword>
<name>A0ABQ3M0E6_9PSEU</name>
<keyword evidence="5" id="KW-0547">Nucleotide-binding</keyword>
<keyword evidence="6 11" id="KW-0418">Kinase</keyword>
<dbReference type="EMBL" id="BNAY01000008">
    <property type="protein sequence ID" value="GHH29770.1"/>
    <property type="molecule type" value="Genomic_DNA"/>
</dbReference>
<dbReference type="SMART" id="SM00387">
    <property type="entry name" value="HATPase_c"/>
    <property type="match status" value="1"/>
</dbReference>
<dbReference type="PANTHER" id="PTHR24421:SF10">
    <property type="entry name" value="NITRATE_NITRITE SENSOR PROTEIN NARQ"/>
    <property type="match status" value="1"/>
</dbReference>
<evidence type="ECO:0000256" key="4">
    <source>
        <dbReference type="ARBA" id="ARBA00022679"/>
    </source>
</evidence>
<feature type="transmembrane region" description="Helical" evidence="9">
    <location>
        <begin position="39"/>
        <end position="58"/>
    </location>
</feature>
<evidence type="ECO:0000256" key="3">
    <source>
        <dbReference type="ARBA" id="ARBA00022553"/>
    </source>
</evidence>
<dbReference type="GO" id="GO:0016301">
    <property type="term" value="F:kinase activity"/>
    <property type="evidence" value="ECO:0007669"/>
    <property type="project" value="UniProtKB-KW"/>
</dbReference>
<dbReference type="Pfam" id="PF07730">
    <property type="entry name" value="HisKA_3"/>
    <property type="match status" value="1"/>
</dbReference>
<feature type="transmembrane region" description="Helical" evidence="9">
    <location>
        <begin position="195"/>
        <end position="217"/>
    </location>
</feature>
<keyword evidence="9" id="KW-0472">Membrane</keyword>
<evidence type="ECO:0000259" key="10">
    <source>
        <dbReference type="SMART" id="SM00387"/>
    </source>
</evidence>
<evidence type="ECO:0000256" key="8">
    <source>
        <dbReference type="ARBA" id="ARBA00023012"/>
    </source>
</evidence>
<protein>
    <recommendedName>
        <fullName evidence="2">histidine kinase</fullName>
        <ecNumber evidence="2">2.7.13.3</ecNumber>
    </recommendedName>
</protein>
<reference evidence="12" key="1">
    <citation type="journal article" date="2019" name="Int. J. Syst. Evol. Microbiol.">
        <title>The Global Catalogue of Microorganisms (GCM) 10K type strain sequencing project: providing services to taxonomists for standard genome sequencing and annotation.</title>
        <authorList>
            <consortium name="The Broad Institute Genomics Platform"/>
            <consortium name="The Broad Institute Genome Sequencing Center for Infectious Disease"/>
            <person name="Wu L."/>
            <person name="Ma J."/>
        </authorList>
    </citation>
    <scope>NUCLEOTIDE SEQUENCE [LARGE SCALE GENOMIC DNA]</scope>
    <source>
        <strain evidence="12">CGMCC 4.7683</strain>
    </source>
</reference>
<accession>A0ABQ3M0E6</accession>
<dbReference type="InterPro" id="IPR011712">
    <property type="entry name" value="Sig_transdc_His_kin_sub3_dim/P"/>
</dbReference>
<dbReference type="InterPro" id="IPR003594">
    <property type="entry name" value="HATPase_dom"/>
</dbReference>
<dbReference type="Proteomes" id="UP000635387">
    <property type="component" value="Unassembled WGS sequence"/>
</dbReference>
<dbReference type="InterPro" id="IPR036890">
    <property type="entry name" value="HATPase_C_sf"/>
</dbReference>
<proteinExistence type="predicted"/>
<sequence length="515" mass="53798">MVTHPRTVAMAGVLTAGIGMGVVAMTLKIADGTHTALDTVLSTTTGFLFLLAGAVAHVRRASNPIGLLIALAGLALFAEDLQFAKNPVAHTAGLALTAASSPVIAHLVLAFPHGKLQSRWERVLAFPAYAVVFGAAVLGLLVNDDPGNLAAVAASPEAEALVKRLLELLGALIGGGVVVILLYRWLSGRLPQRRLLSPVVAIAVLGAVSTTVGSALGSANPASDPLLDVYRISFCLWPLAFLIGVLRARVGNAEMIRLLLERDGSGLAALVQDDEVWKDSRSIDALNAAAGLVLDNQRLAAELEERLVEVQASRARIVAAADDERRRVERDLHDGAQQRLVSVVLLLRMAERRLGSDLTPPVATLLTSTIDELQATVTELRELARGLRPAILTEAGLIPAVRSLLDRVPLAVALAGADVPRLSGAVEATAYFVVSEAVTNSLKHARAQEVSVRIGVEEDGLRVDVHDDGTGTADIDGGSGLHGLRDRVRALGGELTVASEPGSGTTVSAVIPLDG</sequence>
<evidence type="ECO:0000313" key="11">
    <source>
        <dbReference type="EMBL" id="GHH29770.1"/>
    </source>
</evidence>
<feature type="transmembrane region" description="Helical" evidence="9">
    <location>
        <begin position="229"/>
        <end position="248"/>
    </location>
</feature>
<comment type="catalytic activity">
    <reaction evidence="1">
        <text>ATP + protein L-histidine = ADP + protein N-phospho-L-histidine.</text>
        <dbReference type="EC" id="2.7.13.3"/>
    </reaction>
</comment>
<keyword evidence="4" id="KW-0808">Transferase</keyword>
<keyword evidence="9" id="KW-0812">Transmembrane</keyword>
<feature type="transmembrane region" description="Helical" evidence="9">
    <location>
        <begin position="162"/>
        <end position="183"/>
    </location>
</feature>
<comment type="caution">
    <text evidence="11">The sequence shown here is derived from an EMBL/GenBank/DDBJ whole genome shotgun (WGS) entry which is preliminary data.</text>
</comment>
<keyword evidence="9" id="KW-1133">Transmembrane helix</keyword>
<feature type="domain" description="Histidine kinase/HSP90-like ATPase" evidence="10">
    <location>
        <begin position="425"/>
        <end position="515"/>
    </location>
</feature>
<organism evidence="11 12">
    <name type="scientific">Amycolatopsis oliviviridis</name>
    <dbReference type="NCBI Taxonomy" id="1471590"/>
    <lineage>
        <taxon>Bacteria</taxon>
        <taxon>Bacillati</taxon>
        <taxon>Actinomycetota</taxon>
        <taxon>Actinomycetes</taxon>
        <taxon>Pseudonocardiales</taxon>
        <taxon>Pseudonocardiaceae</taxon>
        <taxon>Amycolatopsis</taxon>
    </lineage>
</organism>
<dbReference type="CDD" id="cd16917">
    <property type="entry name" value="HATPase_UhpB-NarQ-NarX-like"/>
    <property type="match status" value="1"/>
</dbReference>
<evidence type="ECO:0000256" key="1">
    <source>
        <dbReference type="ARBA" id="ARBA00000085"/>
    </source>
</evidence>